<keyword evidence="3" id="KW-1185">Reference proteome</keyword>
<evidence type="ECO:0000313" key="3">
    <source>
        <dbReference type="Proteomes" id="UP000680866"/>
    </source>
</evidence>
<feature type="domain" description="AMP-dependent synthetase/ligase" evidence="1">
    <location>
        <begin position="12"/>
        <end position="97"/>
    </location>
</feature>
<accession>A0A810MTA0</accession>
<dbReference type="AlphaFoldDB" id="A0A810MTA0"/>
<proteinExistence type="predicted"/>
<evidence type="ECO:0000313" key="2">
    <source>
        <dbReference type="EMBL" id="BCJ63854.1"/>
    </source>
</evidence>
<protein>
    <recommendedName>
        <fullName evidence="1">AMP-dependent synthetase/ligase domain-containing protein</fullName>
    </recommendedName>
</protein>
<gene>
    <name evidence="2" type="ORF">Prubr_08750</name>
</gene>
<dbReference type="Proteomes" id="UP000680866">
    <property type="component" value="Chromosome"/>
</dbReference>
<organism evidence="2 3">
    <name type="scientific">Polymorphospora rubra</name>
    <dbReference type="NCBI Taxonomy" id="338584"/>
    <lineage>
        <taxon>Bacteria</taxon>
        <taxon>Bacillati</taxon>
        <taxon>Actinomycetota</taxon>
        <taxon>Actinomycetes</taxon>
        <taxon>Micromonosporales</taxon>
        <taxon>Micromonosporaceae</taxon>
        <taxon>Polymorphospora</taxon>
    </lineage>
</organism>
<dbReference type="Gene3D" id="3.40.50.12780">
    <property type="entry name" value="N-terminal domain of ligase-like"/>
    <property type="match status" value="1"/>
</dbReference>
<dbReference type="SUPFAM" id="SSF56801">
    <property type="entry name" value="Acetyl-CoA synthetase-like"/>
    <property type="match status" value="1"/>
</dbReference>
<reference evidence="2" key="1">
    <citation type="submission" date="2020-08" db="EMBL/GenBank/DDBJ databases">
        <title>Whole genome shotgun sequence of Polymorphospora rubra NBRC 101157.</title>
        <authorList>
            <person name="Komaki H."/>
            <person name="Tamura T."/>
        </authorList>
    </citation>
    <scope>NUCLEOTIDE SEQUENCE</scope>
    <source>
        <strain evidence="2">NBRC 101157</strain>
    </source>
</reference>
<name>A0A810MTA0_9ACTN</name>
<evidence type="ECO:0000259" key="1">
    <source>
        <dbReference type="Pfam" id="PF00501"/>
    </source>
</evidence>
<dbReference type="EMBL" id="AP023359">
    <property type="protein sequence ID" value="BCJ63854.1"/>
    <property type="molecule type" value="Genomic_DNA"/>
</dbReference>
<dbReference type="InterPro" id="IPR000873">
    <property type="entry name" value="AMP-dep_synth/lig_dom"/>
</dbReference>
<sequence length="133" mass="14027">MSLLKRLSESPDERPDAVRVSGTALSGVELLRCATAVADRVHGLDRVAIEATPTMETVVGVVGALLAGVAVVPVPADAGAMERAHMFRDSGAAALLAPKGPGRPRVPGRRSYRWIWPSGRTGPVRSRIRSGPR</sequence>
<dbReference type="InterPro" id="IPR042099">
    <property type="entry name" value="ANL_N_sf"/>
</dbReference>
<dbReference type="KEGG" id="pry:Prubr_08750"/>
<dbReference type="Pfam" id="PF00501">
    <property type="entry name" value="AMP-binding"/>
    <property type="match status" value="1"/>
</dbReference>